<gene>
    <name evidence="8" type="ORF">PMC74_06690</name>
</gene>
<evidence type="ECO:0000256" key="3">
    <source>
        <dbReference type="ARBA" id="ARBA00022556"/>
    </source>
</evidence>
<keyword evidence="5" id="KW-0677">Repeat</keyword>
<evidence type="ECO:0000256" key="7">
    <source>
        <dbReference type="ARBA" id="ARBA00023315"/>
    </source>
</evidence>
<keyword evidence="4" id="KW-0808">Transferase</keyword>
<dbReference type="Proteomes" id="UP001214301">
    <property type="component" value="Chromosome"/>
</dbReference>
<comment type="similarity">
    <text evidence="1">Belongs to the transferase hexapeptide repeat family.</text>
</comment>
<dbReference type="EMBL" id="CP116669">
    <property type="protein sequence ID" value="WCI01583.1"/>
    <property type="molecule type" value="Genomic_DNA"/>
</dbReference>
<keyword evidence="3" id="KW-0441">Lipid A biosynthesis</keyword>
<evidence type="ECO:0000256" key="1">
    <source>
        <dbReference type="ARBA" id="ARBA00007274"/>
    </source>
</evidence>
<dbReference type="Gene3D" id="2.160.10.10">
    <property type="entry name" value="Hexapeptide repeat proteins"/>
    <property type="match status" value="1"/>
</dbReference>
<dbReference type="SUPFAM" id="SSF51161">
    <property type="entry name" value="Trimeric LpxA-like enzymes"/>
    <property type="match status" value="1"/>
</dbReference>
<accession>A0ABY7RCN1</accession>
<reference evidence="8 9" key="1">
    <citation type="journal article" date="2020" name="Front. Microbiol.">
        <title>Toward Biorecycling: Isolation of a Soil Bacterium That Grows on a Polyurethane Oligomer and Monomer.</title>
        <authorList>
            <person name="Espinosa M.J.C."/>
            <person name="Blanco A.C."/>
            <person name="Schmidgall T."/>
            <person name="Atanasoff-Kardjalieff A.K."/>
            <person name="Kappelmeyer U."/>
            <person name="Tischler D."/>
            <person name="Pieper D.H."/>
            <person name="Heipieper H.J."/>
            <person name="Eberlein C."/>
        </authorList>
    </citation>
    <scope>NUCLEOTIDE SEQUENCE [LARGE SCALE GENOMIC DNA]</scope>
    <source>
        <strain evidence="8 9">TDA1</strain>
    </source>
</reference>
<evidence type="ECO:0000313" key="8">
    <source>
        <dbReference type="EMBL" id="WCI01583.1"/>
    </source>
</evidence>
<keyword evidence="6" id="KW-0443">Lipid metabolism</keyword>
<evidence type="ECO:0000256" key="4">
    <source>
        <dbReference type="ARBA" id="ARBA00022679"/>
    </source>
</evidence>
<dbReference type="InterPro" id="IPR018357">
    <property type="entry name" value="Hexapep_transf_CS"/>
</dbReference>
<keyword evidence="9" id="KW-1185">Reference proteome</keyword>
<keyword evidence="7" id="KW-0012">Acyltransferase</keyword>
<protein>
    <submittedName>
        <fullName evidence="8">CatB-related O-acetyltransferase</fullName>
    </submittedName>
</protein>
<proteinExistence type="inferred from homology"/>
<evidence type="ECO:0000313" key="9">
    <source>
        <dbReference type="Proteomes" id="UP001214301"/>
    </source>
</evidence>
<sequence>MNKYAAIPTITALAQHKIGVWRKPATATPTAVPSKEIIVPFNFAIEPHCRLAVHDNLYSVGSFTYCMSSMPVSVSIGRYCSIATGVRVLGPRHPHERISSSPFTYDRKFLEIHSELDEEESFTPTPYKGTGKYGITIGNDVWIGEGVTIAGSVKIGDGAVVAGNSHIVKDVEPYTIVGGNPAKFIKMRFESKSLLTALQEIQWWKYKFLDFGGFDLENPEAFISQLKEKISAGTIKEYRPNKIKPADLM</sequence>
<dbReference type="RefSeq" id="WP_152604575.1">
    <property type="nucleotide sequence ID" value="NZ_CP116669.1"/>
</dbReference>
<dbReference type="InterPro" id="IPR001451">
    <property type="entry name" value="Hexapep"/>
</dbReference>
<evidence type="ECO:0000256" key="2">
    <source>
        <dbReference type="ARBA" id="ARBA00022516"/>
    </source>
</evidence>
<dbReference type="PANTHER" id="PTHR43300:SF11">
    <property type="entry name" value="ACETYLTRANSFERASE RV3034C-RELATED"/>
    <property type="match status" value="1"/>
</dbReference>
<keyword evidence="2" id="KW-0444">Lipid biosynthesis</keyword>
<dbReference type="CDD" id="cd03349">
    <property type="entry name" value="LbH_XAT"/>
    <property type="match status" value="1"/>
</dbReference>
<organism evidence="8 9">
    <name type="scientific">Pseudomonas capeferrum</name>
    <dbReference type="NCBI Taxonomy" id="1495066"/>
    <lineage>
        <taxon>Bacteria</taxon>
        <taxon>Pseudomonadati</taxon>
        <taxon>Pseudomonadota</taxon>
        <taxon>Gammaproteobacteria</taxon>
        <taxon>Pseudomonadales</taxon>
        <taxon>Pseudomonadaceae</taxon>
        <taxon>Pseudomonas</taxon>
    </lineage>
</organism>
<evidence type="ECO:0000256" key="5">
    <source>
        <dbReference type="ARBA" id="ARBA00022737"/>
    </source>
</evidence>
<dbReference type="InterPro" id="IPR050179">
    <property type="entry name" value="Trans_hexapeptide_repeat"/>
</dbReference>
<dbReference type="InterPro" id="IPR011004">
    <property type="entry name" value="Trimer_LpxA-like_sf"/>
</dbReference>
<dbReference type="PANTHER" id="PTHR43300">
    <property type="entry name" value="ACETYLTRANSFERASE"/>
    <property type="match status" value="1"/>
</dbReference>
<evidence type="ECO:0000256" key="6">
    <source>
        <dbReference type="ARBA" id="ARBA00023098"/>
    </source>
</evidence>
<dbReference type="Pfam" id="PF00132">
    <property type="entry name" value="Hexapep"/>
    <property type="match status" value="1"/>
</dbReference>
<name>A0ABY7RCN1_9PSED</name>
<dbReference type="PROSITE" id="PS00101">
    <property type="entry name" value="HEXAPEP_TRANSFERASES"/>
    <property type="match status" value="1"/>
</dbReference>